<evidence type="ECO:0000313" key="2">
    <source>
        <dbReference type="Proteomes" id="UP000799755"/>
    </source>
</evidence>
<keyword evidence="2" id="KW-1185">Reference proteome</keyword>
<sequence>MQHSHCRLLELPREPRDEIYSWVLASTRVTFGEMPGVYYGIKLTINKSHPYSLALLYTCRQIKAEVRSHWISWVVFNFQTPESLLDTLTKLPTVKVAAIRHIRVNGRPVMLSLAHDDVYYRLAWSLKLVPHLQLDTLTVLGGSANNISGGPAQVDYNTLDGLIASGTGWKELYYITPNSSILSFQKTERFGQTYLRKPQPDTWRSALSQRDGPDSGASVIIYRSRTSIPGSIVNHIERETFEQVVAPQDLEDFAIEKDPVLTSPSEQHKEVFVVVKRGRDANITEASMPPYNQDYGIRALALNMTWAQVREYYTEGGDNDDESSFDGPGLLSTSVSLDTYGCNAHEIDWADSRDLEIATRGGQSEDWDECTVADLLRSRFV</sequence>
<gene>
    <name evidence="1" type="ORF">BDR25DRAFT_256533</name>
</gene>
<organism evidence="1 2">
    <name type="scientific">Lindgomyces ingoldianus</name>
    <dbReference type="NCBI Taxonomy" id="673940"/>
    <lineage>
        <taxon>Eukaryota</taxon>
        <taxon>Fungi</taxon>
        <taxon>Dikarya</taxon>
        <taxon>Ascomycota</taxon>
        <taxon>Pezizomycotina</taxon>
        <taxon>Dothideomycetes</taxon>
        <taxon>Pleosporomycetidae</taxon>
        <taxon>Pleosporales</taxon>
        <taxon>Lindgomycetaceae</taxon>
        <taxon>Lindgomyces</taxon>
    </lineage>
</organism>
<name>A0ACB6R3I2_9PLEO</name>
<reference evidence="1" key="1">
    <citation type="journal article" date="2020" name="Stud. Mycol.">
        <title>101 Dothideomycetes genomes: a test case for predicting lifestyles and emergence of pathogens.</title>
        <authorList>
            <person name="Haridas S."/>
            <person name="Albert R."/>
            <person name="Binder M."/>
            <person name="Bloem J."/>
            <person name="Labutti K."/>
            <person name="Salamov A."/>
            <person name="Andreopoulos B."/>
            <person name="Baker S."/>
            <person name="Barry K."/>
            <person name="Bills G."/>
            <person name="Bluhm B."/>
            <person name="Cannon C."/>
            <person name="Castanera R."/>
            <person name="Culley D."/>
            <person name="Daum C."/>
            <person name="Ezra D."/>
            <person name="Gonzalez J."/>
            <person name="Henrissat B."/>
            <person name="Kuo A."/>
            <person name="Liang C."/>
            <person name="Lipzen A."/>
            <person name="Lutzoni F."/>
            <person name="Magnuson J."/>
            <person name="Mondo S."/>
            <person name="Nolan M."/>
            <person name="Ohm R."/>
            <person name="Pangilinan J."/>
            <person name="Park H.-J."/>
            <person name="Ramirez L."/>
            <person name="Alfaro M."/>
            <person name="Sun H."/>
            <person name="Tritt A."/>
            <person name="Yoshinaga Y."/>
            <person name="Zwiers L.-H."/>
            <person name="Turgeon B."/>
            <person name="Goodwin S."/>
            <person name="Spatafora J."/>
            <person name="Crous P."/>
            <person name="Grigoriev I."/>
        </authorList>
    </citation>
    <scope>NUCLEOTIDE SEQUENCE</scope>
    <source>
        <strain evidence="1">ATCC 200398</strain>
    </source>
</reference>
<accession>A0ACB6R3I2</accession>
<dbReference type="Proteomes" id="UP000799755">
    <property type="component" value="Unassembled WGS sequence"/>
</dbReference>
<proteinExistence type="predicted"/>
<protein>
    <submittedName>
        <fullName evidence="1">Uncharacterized protein</fullName>
    </submittedName>
</protein>
<dbReference type="EMBL" id="MU003499">
    <property type="protein sequence ID" value="KAF2473696.1"/>
    <property type="molecule type" value="Genomic_DNA"/>
</dbReference>
<comment type="caution">
    <text evidence="1">The sequence shown here is derived from an EMBL/GenBank/DDBJ whole genome shotgun (WGS) entry which is preliminary data.</text>
</comment>
<evidence type="ECO:0000313" key="1">
    <source>
        <dbReference type="EMBL" id="KAF2473696.1"/>
    </source>
</evidence>